<dbReference type="EMBL" id="CP071793">
    <property type="protein sequence ID" value="QTD52493.1"/>
    <property type="molecule type" value="Genomic_DNA"/>
</dbReference>
<dbReference type="KEGG" id="scor:J3U87_08475"/>
<proteinExistence type="predicted"/>
<keyword evidence="2" id="KW-1185">Reference proteome</keyword>
<dbReference type="AlphaFoldDB" id="A0A8A4TSK8"/>
<accession>A0A8A4TSK8</accession>
<protein>
    <submittedName>
        <fullName evidence="1">Uncharacterized protein</fullName>
    </submittedName>
</protein>
<reference evidence="1" key="1">
    <citation type="submission" date="2021-03" db="EMBL/GenBank/DDBJ databases">
        <title>Acanthopleuribacteraceae sp. M133.</title>
        <authorList>
            <person name="Wang G."/>
        </authorList>
    </citation>
    <scope>NUCLEOTIDE SEQUENCE</scope>
    <source>
        <strain evidence="1">M133</strain>
    </source>
</reference>
<evidence type="ECO:0000313" key="1">
    <source>
        <dbReference type="EMBL" id="QTD52493.1"/>
    </source>
</evidence>
<dbReference type="RefSeq" id="WP_237382601.1">
    <property type="nucleotide sequence ID" value="NZ_CP071793.1"/>
</dbReference>
<gene>
    <name evidence="1" type="ORF">J3U87_08475</name>
</gene>
<name>A0A8A4TSK8_SULCO</name>
<sequence length="604" mass="68064">MNPCQAAFGNSASPNLLDKFQIGINYEKNQLWQNALLSYQQIMEEYFTSAGEYWVEAQVTDCLWLDLVDSTRKQGYTEMPTPLVPLIAAVAPDITDPAMHPIAVFKAGSPDRFALVILPVPPLKPVPALKEDDDREDRIKSRIPPAIQIAMNLGMPPNPMFLVLPGGDETLIRPAPARYRWLAAHIGNAGLQVVLKAFQFLPNTETMVYSEAVWDFAREYIDFVCQAVSAKPDDAWSLAHFGEYLRIIANSWFSPSDLTGAAKMRVVYYKGSLALLERAVAIRPDYIWANAHLAACIVNMRAFLFGSSGSEIPEQRLSTALSKSERALKYCGAFYPWGLAYLAGVQFLKSFTTRDSRQFEEDLQVFIAQMLTAFVQKRKMLEQVFEAGAFYNSSSLAMSQMLLWHRRYRHAWGYAGLALNEVFDTFFIPHLVQATLYSYLAFIVFEARDHGVMNDVGSDTVLHTMVEWVPLPLSIPPFEKVLLRPAFGPDPLDDFISGIYQRVFLPGVEPVLCRDRSKNKSWSLLPKFAMGLTIFATLLDALAQLVRDDRALRCQLEKESREIRCALGMGTQPVFDEPKDVGPFFKTLVTTGNFSERTIEQIQK</sequence>
<organism evidence="1 2">
    <name type="scientific">Sulfidibacter corallicola</name>
    <dbReference type="NCBI Taxonomy" id="2818388"/>
    <lineage>
        <taxon>Bacteria</taxon>
        <taxon>Pseudomonadati</taxon>
        <taxon>Acidobacteriota</taxon>
        <taxon>Holophagae</taxon>
        <taxon>Acanthopleuribacterales</taxon>
        <taxon>Acanthopleuribacteraceae</taxon>
        <taxon>Sulfidibacter</taxon>
    </lineage>
</organism>
<evidence type="ECO:0000313" key="2">
    <source>
        <dbReference type="Proteomes" id="UP000663929"/>
    </source>
</evidence>
<dbReference type="Proteomes" id="UP000663929">
    <property type="component" value="Chromosome"/>
</dbReference>